<keyword evidence="4" id="KW-0346">Stress response</keyword>
<dbReference type="GO" id="GO:0140662">
    <property type="term" value="F:ATP-dependent protein folding chaperone"/>
    <property type="evidence" value="ECO:0007669"/>
    <property type="project" value="InterPro"/>
</dbReference>
<dbReference type="FunFam" id="2.60.34.10:FF:000002">
    <property type="entry name" value="Heat shock 70 kDa"/>
    <property type="match status" value="1"/>
</dbReference>
<keyword evidence="8" id="KW-1185">Reference proteome</keyword>
<gene>
    <name evidence="7" type="ORF">RJ639_017114</name>
</gene>
<dbReference type="Gene3D" id="3.30.30.30">
    <property type="match status" value="1"/>
</dbReference>
<dbReference type="GO" id="GO:0009408">
    <property type="term" value="P:response to heat"/>
    <property type="evidence" value="ECO:0007669"/>
    <property type="project" value="UniProtKB-ARBA"/>
</dbReference>
<proteinExistence type="inferred from homology"/>
<dbReference type="PROSITE" id="PS00329">
    <property type="entry name" value="HSP70_2"/>
    <property type="match status" value="1"/>
</dbReference>
<dbReference type="FunFam" id="3.30.420.40:FF:000026">
    <property type="entry name" value="Heat shock protein 70"/>
    <property type="match status" value="1"/>
</dbReference>
<dbReference type="Gene3D" id="3.30.420.40">
    <property type="match status" value="2"/>
</dbReference>
<dbReference type="EMBL" id="JAVXUP010002170">
    <property type="protein sequence ID" value="KAK3005089.1"/>
    <property type="molecule type" value="Genomic_DNA"/>
</dbReference>
<sequence>MATKEGKAIGIDLGTTYSCVGVWQNDRVEIVPNDQGNRTTPSYVAFTETERLVGDSAKNQVAMNPQNTVFDVKRLIGRRFSDPSVQSDMRHWPFKVVPGPGDKPMIVVTYKGEQKQFSPEEISSMILVKMREIAEAFLGMPVKNAVITVPAYFNDSQRQATKDAGSIAGINVLRMINEPTAAAIAYGLDKKAGRTGEKTVLIFDLGGGTFDVSLLTIEEGIFEVKATAGDTHLGGEDFDNRLVNHFVNEFKRKQKKDITGNARALRRLRTACERAKRTLSSTTQTTIEVDSLYEGVDFYATITRARFEELCMDLFLKCMEPVEKCLRDAKIDKSRVDDVVLVGGSTRIPKVQQLLQDFFNGKELCKSINPDEAVAYGAAVQAAILTGEGDHKVQDLLLLDVAPLSLGLETAGGVMTVLIPRNTTIPTKKEQIFSTYSDNQPGVLIQVYEGERARTKDNNLLGKFELTGIPSAPRGVPQINVTFDIDANGILNVSAEDKTAGVRNKITITNDKGRLSKEDIERMVQEAERYKSEDEEVKRKVEARNALENYAYNMRNTVRDEKFALRLSPEDKQKIEKAVDEAIEWVEKNQLAEVDELEDKLKELEGICNPIISKMYQGGGVDMPMGGDDMPGGGGYGGSGGSSGGAGPKIEEVD</sequence>
<accession>A0AA88VB60</accession>
<dbReference type="PROSITE" id="PS00297">
    <property type="entry name" value="HSP70_1"/>
    <property type="match status" value="1"/>
</dbReference>
<protein>
    <recommendedName>
        <fullName evidence="9">Heat shock protein 70</fullName>
    </recommendedName>
</protein>
<dbReference type="Proteomes" id="UP001188597">
    <property type="component" value="Unassembled WGS sequence"/>
</dbReference>
<dbReference type="InterPro" id="IPR043129">
    <property type="entry name" value="ATPase_NBD"/>
</dbReference>
<dbReference type="GO" id="GO:0005524">
    <property type="term" value="F:ATP binding"/>
    <property type="evidence" value="ECO:0007669"/>
    <property type="project" value="UniProtKB-KW"/>
</dbReference>
<dbReference type="InterPro" id="IPR018181">
    <property type="entry name" value="Heat_shock_70_CS"/>
</dbReference>
<name>A0AA88VB60_9ASTE</name>
<dbReference type="PROSITE" id="PS01036">
    <property type="entry name" value="HSP70_3"/>
    <property type="match status" value="1"/>
</dbReference>
<dbReference type="FunFam" id="3.90.640.10:FF:000002">
    <property type="entry name" value="Heat shock 70 kDa"/>
    <property type="match status" value="1"/>
</dbReference>
<dbReference type="InterPro" id="IPR029048">
    <property type="entry name" value="HSP70_C_sf"/>
</dbReference>
<feature type="compositionally biased region" description="Gly residues" evidence="6">
    <location>
        <begin position="629"/>
        <end position="647"/>
    </location>
</feature>
<evidence type="ECO:0000256" key="2">
    <source>
        <dbReference type="ARBA" id="ARBA00022741"/>
    </source>
</evidence>
<evidence type="ECO:0000313" key="7">
    <source>
        <dbReference type="EMBL" id="KAK3005089.1"/>
    </source>
</evidence>
<dbReference type="PRINTS" id="PR00301">
    <property type="entry name" value="HEATSHOCK70"/>
</dbReference>
<organism evidence="7 8">
    <name type="scientific">Escallonia herrerae</name>
    <dbReference type="NCBI Taxonomy" id="1293975"/>
    <lineage>
        <taxon>Eukaryota</taxon>
        <taxon>Viridiplantae</taxon>
        <taxon>Streptophyta</taxon>
        <taxon>Embryophyta</taxon>
        <taxon>Tracheophyta</taxon>
        <taxon>Spermatophyta</taxon>
        <taxon>Magnoliopsida</taxon>
        <taxon>eudicotyledons</taxon>
        <taxon>Gunneridae</taxon>
        <taxon>Pentapetalae</taxon>
        <taxon>asterids</taxon>
        <taxon>campanulids</taxon>
        <taxon>Escalloniales</taxon>
        <taxon>Escalloniaceae</taxon>
        <taxon>Escallonia</taxon>
    </lineage>
</organism>
<dbReference type="CDD" id="cd10233">
    <property type="entry name" value="ASKHA_NBD_HSP70_HSPA1"/>
    <property type="match status" value="1"/>
</dbReference>
<dbReference type="AlphaFoldDB" id="A0AA88VB60"/>
<evidence type="ECO:0008006" key="9">
    <source>
        <dbReference type="Google" id="ProtNLM"/>
    </source>
</evidence>
<dbReference type="SUPFAM" id="SSF53067">
    <property type="entry name" value="Actin-like ATPase domain"/>
    <property type="match status" value="2"/>
</dbReference>
<dbReference type="NCBIfam" id="NF001413">
    <property type="entry name" value="PRK00290.1"/>
    <property type="match status" value="1"/>
</dbReference>
<reference evidence="7" key="1">
    <citation type="submission" date="2022-12" db="EMBL/GenBank/DDBJ databases">
        <title>Draft genome assemblies for two species of Escallonia (Escalloniales).</title>
        <authorList>
            <person name="Chanderbali A."/>
            <person name="Dervinis C."/>
            <person name="Anghel I."/>
            <person name="Soltis D."/>
            <person name="Soltis P."/>
            <person name="Zapata F."/>
        </authorList>
    </citation>
    <scope>NUCLEOTIDE SEQUENCE</scope>
    <source>
        <strain evidence="7">UCBG64.0493</strain>
        <tissue evidence="7">Leaf</tissue>
    </source>
</reference>
<dbReference type="Pfam" id="PF00012">
    <property type="entry name" value="HSP70"/>
    <property type="match status" value="1"/>
</dbReference>
<comment type="caution">
    <text evidence="7">The sequence shown here is derived from an EMBL/GenBank/DDBJ whole genome shotgun (WGS) entry which is preliminary data.</text>
</comment>
<evidence type="ECO:0000313" key="8">
    <source>
        <dbReference type="Proteomes" id="UP001188597"/>
    </source>
</evidence>
<comment type="similarity">
    <text evidence="1 5">Belongs to the heat shock protein 70 family.</text>
</comment>
<dbReference type="FunFam" id="3.30.420.40:FF:000465">
    <property type="entry name" value="Heat shock cognate 70 kDa protein 2"/>
    <property type="match status" value="1"/>
</dbReference>
<evidence type="ECO:0000256" key="5">
    <source>
        <dbReference type="RuleBase" id="RU003322"/>
    </source>
</evidence>
<dbReference type="InterPro" id="IPR029047">
    <property type="entry name" value="HSP70_peptide-bd_sf"/>
</dbReference>
<feature type="region of interest" description="Disordered" evidence="6">
    <location>
        <begin position="622"/>
        <end position="654"/>
    </location>
</feature>
<evidence type="ECO:0000256" key="4">
    <source>
        <dbReference type="ARBA" id="ARBA00023016"/>
    </source>
</evidence>
<dbReference type="SUPFAM" id="SSF100934">
    <property type="entry name" value="Heat shock protein 70kD (HSP70), C-terminal subdomain"/>
    <property type="match status" value="1"/>
</dbReference>
<keyword evidence="3 5" id="KW-0067">ATP-binding</keyword>
<dbReference type="FunFam" id="3.30.30.30:FF:000001">
    <property type="entry name" value="heat shock 70 kDa protein-like"/>
    <property type="match status" value="1"/>
</dbReference>
<dbReference type="PANTHER" id="PTHR19375">
    <property type="entry name" value="HEAT SHOCK PROTEIN 70KDA"/>
    <property type="match status" value="1"/>
</dbReference>
<dbReference type="SUPFAM" id="SSF100920">
    <property type="entry name" value="Heat shock protein 70kD (HSP70), peptide-binding domain"/>
    <property type="match status" value="1"/>
</dbReference>
<dbReference type="Gene3D" id="3.90.640.10">
    <property type="entry name" value="Actin, Chain A, domain 4"/>
    <property type="match status" value="1"/>
</dbReference>
<keyword evidence="2 5" id="KW-0547">Nucleotide-binding</keyword>
<evidence type="ECO:0000256" key="1">
    <source>
        <dbReference type="ARBA" id="ARBA00007381"/>
    </source>
</evidence>
<dbReference type="Gene3D" id="1.20.1270.10">
    <property type="match status" value="1"/>
</dbReference>
<dbReference type="FunFam" id="1.20.1270.10:FF:000016">
    <property type="entry name" value="Heat shock protein 70"/>
    <property type="match status" value="1"/>
</dbReference>
<evidence type="ECO:0000256" key="6">
    <source>
        <dbReference type="SAM" id="MobiDB-lite"/>
    </source>
</evidence>
<evidence type="ECO:0000256" key="3">
    <source>
        <dbReference type="ARBA" id="ARBA00022840"/>
    </source>
</evidence>
<dbReference type="InterPro" id="IPR013126">
    <property type="entry name" value="Hsp_70_fam"/>
</dbReference>
<dbReference type="FunFam" id="3.30.420.40:FF:000172">
    <property type="entry name" value="Heat shock 70 kDa protein"/>
    <property type="match status" value="1"/>
</dbReference>
<dbReference type="Gene3D" id="2.60.34.10">
    <property type="entry name" value="Substrate Binding Domain Of DNAk, Chain A, domain 1"/>
    <property type="match status" value="1"/>
</dbReference>